<evidence type="ECO:0000256" key="1">
    <source>
        <dbReference type="SAM" id="Coils"/>
    </source>
</evidence>
<dbReference type="GO" id="GO:0043683">
    <property type="term" value="P:type IV pilus assembly"/>
    <property type="evidence" value="ECO:0007669"/>
    <property type="project" value="TreeGrafter"/>
</dbReference>
<sequence length="229" mass="24726">MIRINLLPHREEKRKQKKAAFFALLGLGAIAGAAIVLLVGAYNARRISIQNERNQVIKAAIVSLDKKIAEIATLKQEIEALKARQQAVEDLQGDRNQPVYLMDELVKQTPAGVYLKAFKQDGQKVSVNGYAQSQERVSELLRNLAGASPWLERPDLIEVRSTGLGQGKTAKKVVEFNLTVNIKRPRDKDQPEAGAKPGAKPGARPGLHPALNPAAAASAPATGLPPAKP</sequence>
<dbReference type="AlphaFoldDB" id="A0A7W2I700"/>
<keyword evidence="3" id="KW-1133">Transmembrane helix</keyword>
<comment type="caution">
    <text evidence="4">The sequence shown here is derived from an EMBL/GenBank/DDBJ whole genome shotgun (WGS) entry which is preliminary data.</text>
</comment>
<keyword evidence="3" id="KW-0812">Transmembrane</keyword>
<proteinExistence type="predicted"/>
<reference evidence="4 5" key="1">
    <citation type="submission" date="2020-07" db="EMBL/GenBank/DDBJ databases">
        <title>Novel species isolated from subtropical streams in China.</title>
        <authorList>
            <person name="Lu H."/>
        </authorList>
    </citation>
    <scope>NUCLEOTIDE SEQUENCE [LARGE SCALE GENOMIC DNA]</scope>
    <source>
        <strain evidence="4 5">FT3S</strain>
    </source>
</reference>
<dbReference type="EMBL" id="JACEZS010000008">
    <property type="protein sequence ID" value="MBA5606032.1"/>
    <property type="molecule type" value="Genomic_DNA"/>
</dbReference>
<name>A0A7W2I700_9BURK</name>
<dbReference type="Pfam" id="PF05137">
    <property type="entry name" value="PilN"/>
    <property type="match status" value="1"/>
</dbReference>
<organism evidence="4 5">
    <name type="scientific">Rugamonas fusca</name>
    <dbReference type="NCBI Taxonomy" id="2758568"/>
    <lineage>
        <taxon>Bacteria</taxon>
        <taxon>Pseudomonadati</taxon>
        <taxon>Pseudomonadota</taxon>
        <taxon>Betaproteobacteria</taxon>
        <taxon>Burkholderiales</taxon>
        <taxon>Oxalobacteraceae</taxon>
        <taxon>Telluria group</taxon>
        <taxon>Rugamonas</taxon>
    </lineage>
</organism>
<dbReference type="RefSeq" id="WP_182217636.1">
    <property type="nucleotide sequence ID" value="NZ_JACEZS010000008.1"/>
</dbReference>
<evidence type="ECO:0000256" key="3">
    <source>
        <dbReference type="SAM" id="Phobius"/>
    </source>
</evidence>
<keyword evidence="5" id="KW-1185">Reference proteome</keyword>
<accession>A0A7W2I700</accession>
<keyword evidence="1" id="KW-0175">Coiled coil</keyword>
<evidence type="ECO:0000313" key="5">
    <source>
        <dbReference type="Proteomes" id="UP000566711"/>
    </source>
</evidence>
<dbReference type="PANTHER" id="PTHR40278">
    <property type="entry name" value="DNA UTILIZATION PROTEIN HOFN"/>
    <property type="match status" value="1"/>
</dbReference>
<feature type="region of interest" description="Disordered" evidence="2">
    <location>
        <begin position="182"/>
        <end position="229"/>
    </location>
</feature>
<dbReference type="InterPro" id="IPR052534">
    <property type="entry name" value="Extracell_DNA_Util/SecSys_Comp"/>
</dbReference>
<dbReference type="GO" id="GO:0043107">
    <property type="term" value="P:type IV pilus-dependent motility"/>
    <property type="evidence" value="ECO:0007669"/>
    <property type="project" value="TreeGrafter"/>
</dbReference>
<feature type="compositionally biased region" description="Low complexity" evidence="2">
    <location>
        <begin position="192"/>
        <end position="229"/>
    </location>
</feature>
<dbReference type="InterPro" id="IPR007813">
    <property type="entry name" value="PilN"/>
</dbReference>
<keyword evidence="3" id="KW-0472">Membrane</keyword>
<feature type="coiled-coil region" evidence="1">
    <location>
        <begin position="64"/>
        <end position="91"/>
    </location>
</feature>
<gene>
    <name evidence="4" type="ORF">H3H36_11740</name>
</gene>
<dbReference type="PANTHER" id="PTHR40278:SF2">
    <property type="entry name" value="TYPE IV PILUS INNER MEMBRANE COMPONENT PILN"/>
    <property type="match status" value="1"/>
</dbReference>
<evidence type="ECO:0000313" key="4">
    <source>
        <dbReference type="EMBL" id="MBA5606032.1"/>
    </source>
</evidence>
<feature type="transmembrane region" description="Helical" evidence="3">
    <location>
        <begin position="21"/>
        <end position="42"/>
    </location>
</feature>
<protein>
    <submittedName>
        <fullName evidence="4">PilN domain-containing protein</fullName>
    </submittedName>
</protein>
<dbReference type="Proteomes" id="UP000566711">
    <property type="component" value="Unassembled WGS sequence"/>
</dbReference>
<evidence type="ECO:0000256" key="2">
    <source>
        <dbReference type="SAM" id="MobiDB-lite"/>
    </source>
</evidence>